<sequence>MEDIYKIIDDINLQKIENLDSRVQEALQSNDDEGLFALGETLYQYGLTPQGLEVFRALYHKFPDEGDVLSYFIEGLVTENQIDEALEYLNEVPVSPEKLLLEADLYQQINMLEVATDKLDQALQIQPNDPIIHFALAELLYFDGQYLRASREYDTVLESGEYEVNGVNLFSRLADSSLQSGNYQDALKWYDEINEQEMVPEDYLKKAVAYEKNDRTQEAIKITKSLLNKDPDFIQAYFYLQQLYENEKMFADAIEIGDEGLRLNQYYKELMYSTGALKIEHGDQNEAVNLLKQALEVDPSYQEPLLMLADFYRHQEDYVALIELLQYANEEDLDPTFTWQLAYALGQEERDKEAQHFYDLAYEALKDNADFLKDYYTYLIEISHVGEAKTILELLLQKEPHEERWHDEYARLN</sequence>
<protein>
    <submittedName>
        <fullName evidence="4">Uncharacterized protein</fullName>
    </submittedName>
</protein>
<evidence type="ECO:0000313" key="5">
    <source>
        <dbReference type="Proteomes" id="UP000285625"/>
    </source>
</evidence>
<evidence type="ECO:0000256" key="2">
    <source>
        <dbReference type="ARBA" id="ARBA00022803"/>
    </source>
</evidence>
<dbReference type="InterPro" id="IPR051012">
    <property type="entry name" value="CellSynth/LPSAsmb/PSIAsmb"/>
</dbReference>
<evidence type="ECO:0000256" key="1">
    <source>
        <dbReference type="ARBA" id="ARBA00022737"/>
    </source>
</evidence>
<dbReference type="Pfam" id="PF13432">
    <property type="entry name" value="TPR_16"/>
    <property type="match status" value="1"/>
</dbReference>
<dbReference type="InterPro" id="IPR011990">
    <property type="entry name" value="TPR-like_helical_dom_sf"/>
</dbReference>
<dbReference type="EMBL" id="QXVO01000023">
    <property type="protein sequence ID" value="RIO45268.1"/>
    <property type="molecule type" value="Genomic_DNA"/>
</dbReference>
<keyword evidence="1" id="KW-0677">Repeat</keyword>
<dbReference type="STRING" id="1284.SHYC_07215"/>
<organism evidence="4 5">
    <name type="scientific">Staphylococcus hyicus</name>
    <dbReference type="NCBI Taxonomy" id="1284"/>
    <lineage>
        <taxon>Bacteria</taxon>
        <taxon>Bacillati</taxon>
        <taxon>Bacillota</taxon>
        <taxon>Bacilli</taxon>
        <taxon>Bacillales</taxon>
        <taxon>Staphylococcaceae</taxon>
        <taxon>Staphylococcus</taxon>
    </lineage>
</organism>
<dbReference type="SUPFAM" id="SSF48452">
    <property type="entry name" value="TPR-like"/>
    <property type="match status" value="1"/>
</dbReference>
<comment type="caution">
    <text evidence="4">The sequence shown here is derived from an EMBL/GenBank/DDBJ whole genome shotgun (WGS) entry which is preliminary data.</text>
</comment>
<dbReference type="RefSeq" id="WP_119635559.1">
    <property type="nucleotide sequence ID" value="NZ_QXVO01000023.1"/>
</dbReference>
<dbReference type="InterPro" id="IPR019734">
    <property type="entry name" value="TPR_rpt"/>
</dbReference>
<reference evidence="4 5" key="1">
    <citation type="journal article" date="2016" name="Front. Microbiol.">
        <title>Comprehensive Phylogenetic Analysis of Bovine Non-aureus Staphylococci Species Based on Whole-Genome Sequencing.</title>
        <authorList>
            <person name="Naushad S."/>
            <person name="Barkema H.W."/>
            <person name="Luby C."/>
            <person name="Condas L.A."/>
            <person name="Nobrega D.B."/>
            <person name="Carson D.A."/>
            <person name="De Buck J."/>
        </authorList>
    </citation>
    <scope>NUCLEOTIDE SEQUENCE [LARGE SCALE GENOMIC DNA]</scope>
    <source>
        <strain evidence="4 5">SNUC 5959</strain>
    </source>
</reference>
<feature type="repeat" description="TPR" evidence="3">
    <location>
        <begin position="268"/>
        <end position="301"/>
    </location>
</feature>
<dbReference type="PANTHER" id="PTHR45586:SF15">
    <property type="entry name" value="TPR REPEAT-CONTAINING PROTEIN YPIA"/>
    <property type="match status" value="1"/>
</dbReference>
<dbReference type="PROSITE" id="PS50005">
    <property type="entry name" value="TPR"/>
    <property type="match status" value="1"/>
</dbReference>
<accession>A0A418JI66</accession>
<evidence type="ECO:0000313" key="4">
    <source>
        <dbReference type="EMBL" id="RIO45268.1"/>
    </source>
</evidence>
<dbReference type="SMART" id="SM00028">
    <property type="entry name" value="TPR"/>
    <property type="match status" value="5"/>
</dbReference>
<dbReference type="PANTHER" id="PTHR45586">
    <property type="entry name" value="TPR REPEAT-CONTAINING PROTEIN PA4667"/>
    <property type="match status" value="1"/>
</dbReference>
<dbReference type="Gene3D" id="1.25.40.10">
    <property type="entry name" value="Tetratricopeptide repeat domain"/>
    <property type="match status" value="3"/>
</dbReference>
<dbReference type="Proteomes" id="UP000285625">
    <property type="component" value="Unassembled WGS sequence"/>
</dbReference>
<name>A0A418JI66_STAHY</name>
<dbReference type="AlphaFoldDB" id="A0A418JI66"/>
<proteinExistence type="predicted"/>
<gene>
    <name evidence="4" type="ORF">BUZ57_08005</name>
</gene>
<evidence type="ECO:0000256" key="3">
    <source>
        <dbReference type="PROSITE-ProRule" id="PRU00339"/>
    </source>
</evidence>
<keyword evidence="2 3" id="KW-0802">TPR repeat</keyword>